<sequence length="139" mass="15193">MFGTLQGTINQPNISSIGDDGALECGTTDADVGLNSESKLVVHEETVVMSTDVSHVVKPLNFDEFNSTAELEETPFYIERILMYCDFAICLLTKANECPRLNSSIGKDSLSLVVGSESSREFTVLIPFIFHTKTHAVTT</sequence>
<keyword evidence="2" id="KW-1185">Reference proteome</keyword>
<dbReference type="Proteomes" id="UP000306102">
    <property type="component" value="Unassembled WGS sequence"/>
</dbReference>
<comment type="caution">
    <text evidence="1">The sequence shown here is derived from an EMBL/GenBank/DDBJ whole genome shotgun (WGS) entry which is preliminary data.</text>
</comment>
<dbReference type="EMBL" id="SDRB02004119">
    <property type="protein sequence ID" value="THG16334.1"/>
    <property type="molecule type" value="Genomic_DNA"/>
</dbReference>
<reference evidence="1 2" key="1">
    <citation type="journal article" date="2018" name="Proc. Natl. Acad. Sci. U.S.A.">
        <title>Draft genome sequence of Camellia sinensis var. sinensis provides insights into the evolution of the tea genome and tea quality.</title>
        <authorList>
            <person name="Wei C."/>
            <person name="Yang H."/>
            <person name="Wang S."/>
            <person name="Zhao J."/>
            <person name="Liu C."/>
            <person name="Gao L."/>
            <person name="Xia E."/>
            <person name="Lu Y."/>
            <person name="Tai Y."/>
            <person name="She G."/>
            <person name="Sun J."/>
            <person name="Cao H."/>
            <person name="Tong W."/>
            <person name="Gao Q."/>
            <person name="Li Y."/>
            <person name="Deng W."/>
            <person name="Jiang X."/>
            <person name="Wang W."/>
            <person name="Chen Q."/>
            <person name="Zhang S."/>
            <person name="Li H."/>
            <person name="Wu J."/>
            <person name="Wang P."/>
            <person name="Li P."/>
            <person name="Shi C."/>
            <person name="Zheng F."/>
            <person name="Jian J."/>
            <person name="Huang B."/>
            <person name="Shan D."/>
            <person name="Shi M."/>
            <person name="Fang C."/>
            <person name="Yue Y."/>
            <person name="Li F."/>
            <person name="Li D."/>
            <person name="Wei S."/>
            <person name="Han B."/>
            <person name="Jiang C."/>
            <person name="Yin Y."/>
            <person name="Xia T."/>
            <person name="Zhang Z."/>
            <person name="Bennetzen J.L."/>
            <person name="Zhao S."/>
            <person name="Wan X."/>
        </authorList>
    </citation>
    <scope>NUCLEOTIDE SEQUENCE [LARGE SCALE GENOMIC DNA]</scope>
    <source>
        <strain evidence="2">cv. Shuchazao</strain>
        <tissue evidence="1">Leaf</tissue>
    </source>
</reference>
<gene>
    <name evidence="1" type="ORF">TEA_009687</name>
</gene>
<organism evidence="1 2">
    <name type="scientific">Camellia sinensis var. sinensis</name>
    <name type="common">China tea</name>
    <dbReference type="NCBI Taxonomy" id="542762"/>
    <lineage>
        <taxon>Eukaryota</taxon>
        <taxon>Viridiplantae</taxon>
        <taxon>Streptophyta</taxon>
        <taxon>Embryophyta</taxon>
        <taxon>Tracheophyta</taxon>
        <taxon>Spermatophyta</taxon>
        <taxon>Magnoliopsida</taxon>
        <taxon>eudicotyledons</taxon>
        <taxon>Gunneridae</taxon>
        <taxon>Pentapetalae</taxon>
        <taxon>asterids</taxon>
        <taxon>Ericales</taxon>
        <taxon>Theaceae</taxon>
        <taxon>Camellia</taxon>
    </lineage>
</organism>
<dbReference type="AlphaFoldDB" id="A0A4S4EJT7"/>
<protein>
    <submittedName>
        <fullName evidence="1">Uncharacterized protein</fullName>
    </submittedName>
</protein>
<proteinExistence type="predicted"/>
<accession>A0A4S4EJT7</accession>
<evidence type="ECO:0000313" key="2">
    <source>
        <dbReference type="Proteomes" id="UP000306102"/>
    </source>
</evidence>
<name>A0A4S4EJT7_CAMSN</name>
<evidence type="ECO:0000313" key="1">
    <source>
        <dbReference type="EMBL" id="THG16334.1"/>
    </source>
</evidence>